<proteinExistence type="inferred from homology"/>
<evidence type="ECO:0000259" key="5">
    <source>
        <dbReference type="PROSITE" id="PS50021"/>
    </source>
</evidence>
<name>A0AAN9TNJ1_9HEMI</name>
<dbReference type="CDD" id="cd21199">
    <property type="entry name" value="CH_CYTS"/>
    <property type="match status" value="1"/>
</dbReference>
<keyword evidence="7" id="KW-1185">Reference proteome</keyword>
<evidence type="ECO:0000256" key="1">
    <source>
        <dbReference type="ARBA" id="ARBA00009452"/>
    </source>
</evidence>
<comment type="similarity">
    <text evidence="1">Belongs to the cytospin-A family.</text>
</comment>
<organism evidence="6 7">
    <name type="scientific">Parthenolecanium corni</name>
    <dbReference type="NCBI Taxonomy" id="536013"/>
    <lineage>
        <taxon>Eukaryota</taxon>
        <taxon>Metazoa</taxon>
        <taxon>Ecdysozoa</taxon>
        <taxon>Arthropoda</taxon>
        <taxon>Hexapoda</taxon>
        <taxon>Insecta</taxon>
        <taxon>Pterygota</taxon>
        <taxon>Neoptera</taxon>
        <taxon>Paraneoptera</taxon>
        <taxon>Hemiptera</taxon>
        <taxon>Sternorrhyncha</taxon>
        <taxon>Coccoidea</taxon>
        <taxon>Coccidae</taxon>
        <taxon>Parthenolecanium</taxon>
    </lineage>
</organism>
<evidence type="ECO:0000256" key="2">
    <source>
        <dbReference type="ARBA" id="ARBA00023054"/>
    </source>
</evidence>
<feature type="region of interest" description="Disordered" evidence="4">
    <location>
        <begin position="176"/>
        <end position="202"/>
    </location>
</feature>
<dbReference type="PROSITE" id="PS50021">
    <property type="entry name" value="CH"/>
    <property type="match status" value="1"/>
</dbReference>
<dbReference type="AlphaFoldDB" id="A0AAN9TNJ1"/>
<feature type="compositionally biased region" description="Low complexity" evidence="4">
    <location>
        <begin position="13"/>
        <end position="24"/>
    </location>
</feature>
<feature type="coiled-coil region" evidence="3">
    <location>
        <begin position="584"/>
        <end position="618"/>
    </location>
</feature>
<dbReference type="EMBL" id="JBBCAQ010000018">
    <property type="protein sequence ID" value="KAK7595505.1"/>
    <property type="molecule type" value="Genomic_DNA"/>
</dbReference>
<accession>A0AAN9TNJ1</accession>
<feature type="compositionally biased region" description="Low complexity" evidence="4">
    <location>
        <begin position="686"/>
        <end position="706"/>
    </location>
</feature>
<dbReference type="Pfam" id="PF00307">
    <property type="entry name" value="CH"/>
    <property type="match status" value="1"/>
</dbReference>
<feature type="compositionally biased region" description="Low complexity" evidence="4">
    <location>
        <begin position="187"/>
        <end position="196"/>
    </location>
</feature>
<feature type="compositionally biased region" description="Polar residues" evidence="4">
    <location>
        <begin position="676"/>
        <end position="685"/>
    </location>
</feature>
<gene>
    <name evidence="6" type="ORF">V9T40_013330</name>
</gene>
<dbReference type="InterPro" id="IPR050540">
    <property type="entry name" value="F-actin_Monoox_Mical"/>
</dbReference>
<feature type="domain" description="Calponin-homology (CH)" evidence="5">
    <location>
        <begin position="775"/>
        <end position="880"/>
    </location>
</feature>
<feature type="coiled-coil region" evidence="3">
    <location>
        <begin position="325"/>
        <end position="516"/>
    </location>
</feature>
<dbReference type="SUPFAM" id="SSF47576">
    <property type="entry name" value="Calponin-homology domain, CH-domain"/>
    <property type="match status" value="1"/>
</dbReference>
<dbReference type="SMART" id="SM00033">
    <property type="entry name" value="CH"/>
    <property type="match status" value="1"/>
</dbReference>
<evidence type="ECO:0000256" key="3">
    <source>
        <dbReference type="SAM" id="Coils"/>
    </source>
</evidence>
<dbReference type="InterPro" id="IPR001715">
    <property type="entry name" value="CH_dom"/>
</dbReference>
<feature type="compositionally biased region" description="Basic residues" evidence="4">
    <location>
        <begin position="1"/>
        <end position="12"/>
    </location>
</feature>
<reference evidence="6 7" key="1">
    <citation type="submission" date="2024-03" db="EMBL/GenBank/DDBJ databases">
        <title>Adaptation during the transition from Ophiocordyceps entomopathogen to insect associate is accompanied by gene loss and intensified selection.</title>
        <authorList>
            <person name="Ward C.M."/>
            <person name="Onetto C.A."/>
            <person name="Borneman A.R."/>
        </authorList>
    </citation>
    <scope>NUCLEOTIDE SEQUENCE [LARGE SCALE GENOMIC DNA]</scope>
    <source>
        <strain evidence="6">AWRI1</strain>
        <tissue evidence="6">Single Adult Female</tissue>
    </source>
</reference>
<dbReference type="Gene3D" id="1.10.418.10">
    <property type="entry name" value="Calponin-like domain"/>
    <property type="match status" value="1"/>
</dbReference>
<evidence type="ECO:0000256" key="4">
    <source>
        <dbReference type="SAM" id="MobiDB-lite"/>
    </source>
</evidence>
<feature type="coiled-coil region" evidence="3">
    <location>
        <begin position="98"/>
        <end position="156"/>
    </location>
</feature>
<keyword evidence="2 3" id="KW-0175">Coiled coil</keyword>
<dbReference type="InterPro" id="IPR036872">
    <property type="entry name" value="CH_dom_sf"/>
</dbReference>
<sequence length="881" mass="99481">MLKFKTLFRKSHGSSGSGTSTKNKNIPKCSNFESAVTISAASCDKEFEKPAVTNVHPAAAASAASLLNFNPSDICVESGVESTPKIRMYNESANLTVAANADINVENIKKELESVMNEKCNLEFTLQELVRSHGELETLRKEIETLKEQRDEIQNNILLRIGQVDTLPSVENAAKNGLSRGKKLPNSAPASIAPPSDSTEMLDAHDWDKHSSSSLSEVSVACLQDRIMQMEETHYSTSEELQATLQELADLQTQLLELQTDNERLGEEKGVLLESLCRQTEKLEDARSKVDTLQDLLLDSNKSESSFSEREQKLVLLLKDGQQERETLLVKQKELINELEEVNRVLERQKHESSHLKERVNLLESTVEASNAERSQLEQELTLAREDSSCKCIEISRLTTLLENARCKVEEMENARDKQADKGELDDLIDALRKEKDHLEIKLASLQEQLSKSMCEVVKLKEQLLHSQEENRVTRNNAKSALNDLEYKCQKHKEEADRLNGELHEIRENYLELEVQCQCHLDDKKQLKSVLLETQQHLAESNRQHIELKQSLEDEKTLRLQEQSEWEQFQNDLLMTVRVANDLKTEAQSELQRLVLENKQLRDKIKILETKIQTLTKVDPTPAPLLHRSFSSSDTSSILSTVMSQEITRRNHTNKMMKQDNRLSVKSLIESIENATKQAKTGNACSRSNSASSLNNLTNQLSGSSSPNGDIDITSLAHLKDSYDLHISPKSIEERLSPNNSILSNAKNIDFNRKSSANDLCERKDPLQALVKNGGSKRNALLKWCQNKTVGYTNIDITNFSSSWNDGMALCALLHSYLPDEVPYDTLNPADKKRNFSIAFAAAESVGIKTTLNINDMIQEERPDWNQVMAYVTAIFRHFES</sequence>
<evidence type="ECO:0000313" key="6">
    <source>
        <dbReference type="EMBL" id="KAK7595505.1"/>
    </source>
</evidence>
<dbReference type="PANTHER" id="PTHR23167:SF69">
    <property type="entry name" value="FI18193P1"/>
    <property type="match status" value="1"/>
</dbReference>
<feature type="region of interest" description="Disordered" evidence="4">
    <location>
        <begin position="1"/>
        <end position="24"/>
    </location>
</feature>
<dbReference type="Proteomes" id="UP001367676">
    <property type="component" value="Unassembled WGS sequence"/>
</dbReference>
<dbReference type="FunFam" id="1.10.418.10:FF:000020">
    <property type="entry name" value="Cytospin-A isoform 1"/>
    <property type="match status" value="1"/>
</dbReference>
<evidence type="ECO:0000313" key="7">
    <source>
        <dbReference type="Proteomes" id="UP001367676"/>
    </source>
</evidence>
<dbReference type="PANTHER" id="PTHR23167">
    <property type="entry name" value="CALPONIN HOMOLOGY DOMAIN-CONTAINING PROTEIN DDB_G0272472-RELATED"/>
    <property type="match status" value="1"/>
</dbReference>
<comment type="caution">
    <text evidence="6">The sequence shown here is derived from an EMBL/GenBank/DDBJ whole genome shotgun (WGS) entry which is preliminary data.</text>
</comment>
<protein>
    <recommendedName>
        <fullName evidence="5">Calponin-homology (CH) domain-containing protein</fullName>
    </recommendedName>
</protein>
<feature type="coiled-coil region" evidence="3">
    <location>
        <begin position="241"/>
        <end position="268"/>
    </location>
</feature>
<feature type="region of interest" description="Disordered" evidence="4">
    <location>
        <begin position="676"/>
        <end position="709"/>
    </location>
</feature>